<evidence type="ECO:0000313" key="3">
    <source>
        <dbReference type="Proteomes" id="UP001358586"/>
    </source>
</evidence>
<dbReference type="PANTHER" id="PTHR44548">
    <property type="entry name" value="GST N-TERMINAL DOMAIN-CONTAINING PROTEIN"/>
    <property type="match status" value="1"/>
</dbReference>
<evidence type="ECO:0000259" key="1">
    <source>
        <dbReference type="PROSITE" id="PS50404"/>
    </source>
</evidence>
<name>A0ABR0QBJ1_GOSAR</name>
<organism evidence="2 3">
    <name type="scientific">Gossypium arboreum</name>
    <name type="common">Tree cotton</name>
    <name type="synonym">Gossypium nanking</name>
    <dbReference type="NCBI Taxonomy" id="29729"/>
    <lineage>
        <taxon>Eukaryota</taxon>
        <taxon>Viridiplantae</taxon>
        <taxon>Streptophyta</taxon>
        <taxon>Embryophyta</taxon>
        <taxon>Tracheophyta</taxon>
        <taxon>Spermatophyta</taxon>
        <taxon>Magnoliopsida</taxon>
        <taxon>eudicotyledons</taxon>
        <taxon>Gunneridae</taxon>
        <taxon>Pentapetalae</taxon>
        <taxon>rosids</taxon>
        <taxon>malvids</taxon>
        <taxon>Malvales</taxon>
        <taxon>Malvaceae</taxon>
        <taxon>Malvoideae</taxon>
        <taxon>Gossypium</taxon>
    </lineage>
</organism>
<protein>
    <recommendedName>
        <fullName evidence="1">GST N-terminal domain-containing protein</fullName>
    </recommendedName>
</protein>
<keyword evidence="3" id="KW-1185">Reference proteome</keyword>
<reference evidence="2 3" key="1">
    <citation type="submission" date="2023-03" db="EMBL/GenBank/DDBJ databases">
        <title>WGS of Gossypium arboreum.</title>
        <authorList>
            <person name="Yu D."/>
        </authorList>
    </citation>
    <scope>NUCLEOTIDE SEQUENCE [LARGE SCALE GENOMIC DNA]</scope>
    <source>
        <tissue evidence="2">Leaf</tissue>
    </source>
</reference>
<accession>A0ABR0QBJ1</accession>
<dbReference type="Pfam" id="PF02798">
    <property type="entry name" value="GST_N"/>
    <property type="match status" value="1"/>
</dbReference>
<proteinExistence type="predicted"/>
<dbReference type="InterPro" id="IPR004045">
    <property type="entry name" value="Glutathione_S-Trfase_N"/>
</dbReference>
<gene>
    <name evidence="2" type="ORF">PVK06_012467</name>
</gene>
<dbReference type="Gene3D" id="3.40.30.10">
    <property type="entry name" value="Glutaredoxin"/>
    <property type="match status" value="2"/>
</dbReference>
<dbReference type="Gene3D" id="1.20.1050.10">
    <property type="match status" value="1"/>
</dbReference>
<dbReference type="InterPro" id="IPR036249">
    <property type="entry name" value="Thioredoxin-like_sf"/>
</dbReference>
<dbReference type="EMBL" id="JARKNE010000004">
    <property type="protein sequence ID" value="KAK5836670.1"/>
    <property type="molecule type" value="Genomic_DNA"/>
</dbReference>
<sequence length="116" mass="13312">MGEEVKVFGTWASPFSRRVELALRLKVYKKVPVLLHNGKPIAESLVILEYIEETWKNNPILPEDPYGKAMARFWAKFIDDKCSVGVKFVCVGLRYGKQSGAQRVSEKRRWKKLANA</sequence>
<dbReference type="Proteomes" id="UP001358586">
    <property type="component" value="Chromosome 4"/>
</dbReference>
<evidence type="ECO:0000313" key="2">
    <source>
        <dbReference type="EMBL" id="KAK5836670.1"/>
    </source>
</evidence>
<comment type="caution">
    <text evidence="2">The sequence shown here is derived from an EMBL/GenBank/DDBJ whole genome shotgun (WGS) entry which is preliminary data.</text>
</comment>
<feature type="domain" description="GST N-terminal" evidence="1">
    <location>
        <begin position="1"/>
        <end position="59"/>
    </location>
</feature>
<dbReference type="PANTHER" id="PTHR44548:SF4">
    <property type="entry name" value="S-TRANSFERASE, PUTATIVE-RELATED"/>
    <property type="match status" value="1"/>
</dbReference>
<dbReference type="PROSITE" id="PS50404">
    <property type="entry name" value="GST_NTER"/>
    <property type="match status" value="1"/>
</dbReference>
<dbReference type="SUPFAM" id="SSF52833">
    <property type="entry name" value="Thioredoxin-like"/>
    <property type="match status" value="1"/>
</dbReference>